<evidence type="ECO:0000313" key="3">
    <source>
        <dbReference type="Proteomes" id="UP001501576"/>
    </source>
</evidence>
<organism evidence="2 3">
    <name type="scientific">Streptomyces mordarskii</name>
    <dbReference type="NCBI Taxonomy" id="1226758"/>
    <lineage>
        <taxon>Bacteria</taxon>
        <taxon>Bacillati</taxon>
        <taxon>Actinomycetota</taxon>
        <taxon>Actinomycetes</taxon>
        <taxon>Kitasatosporales</taxon>
        <taxon>Streptomycetaceae</taxon>
        <taxon>Streptomyces</taxon>
    </lineage>
</organism>
<dbReference type="InterPro" id="IPR010982">
    <property type="entry name" value="Lambda_DNA-bd_dom_sf"/>
</dbReference>
<reference evidence="2 3" key="1">
    <citation type="journal article" date="2019" name="Int. J. Syst. Evol. Microbiol.">
        <title>The Global Catalogue of Microorganisms (GCM) 10K type strain sequencing project: providing services to taxonomists for standard genome sequencing and annotation.</title>
        <authorList>
            <consortium name="The Broad Institute Genomics Platform"/>
            <consortium name="The Broad Institute Genome Sequencing Center for Infectious Disease"/>
            <person name="Wu L."/>
            <person name="Ma J."/>
        </authorList>
    </citation>
    <scope>NUCLEOTIDE SEQUENCE [LARGE SCALE GENOMIC DNA]</scope>
    <source>
        <strain evidence="2 3">JCM 5052</strain>
    </source>
</reference>
<evidence type="ECO:0000259" key="1">
    <source>
        <dbReference type="PROSITE" id="PS50943"/>
    </source>
</evidence>
<dbReference type="InterPro" id="IPR015060">
    <property type="entry name" value="Aca2_YdiL-like"/>
</dbReference>
<dbReference type="InterPro" id="IPR027910">
    <property type="entry name" value="YdiL_sf"/>
</dbReference>
<protein>
    <recommendedName>
        <fullName evidence="1">HTH cro/C1-type domain-containing protein</fullName>
    </recommendedName>
</protein>
<name>A0ABN1DWU1_9ACTN</name>
<proteinExistence type="predicted"/>
<dbReference type="Pfam" id="PF08965">
    <property type="entry name" value="Aca2_YdiL"/>
    <property type="match status" value="1"/>
</dbReference>
<dbReference type="SUPFAM" id="SSF47413">
    <property type="entry name" value="lambda repressor-like DNA-binding domains"/>
    <property type="match status" value="1"/>
</dbReference>
<keyword evidence="3" id="KW-1185">Reference proteome</keyword>
<dbReference type="Proteomes" id="UP001501576">
    <property type="component" value="Unassembled WGS sequence"/>
</dbReference>
<dbReference type="CDD" id="cd00093">
    <property type="entry name" value="HTH_XRE"/>
    <property type="match status" value="1"/>
</dbReference>
<gene>
    <name evidence="2" type="ORF">GCM10010390_65350</name>
</gene>
<feature type="domain" description="HTH cro/C1-type" evidence="1">
    <location>
        <begin position="207"/>
        <end position="239"/>
    </location>
</feature>
<dbReference type="Gene3D" id="1.10.3100.10">
    <property type="entry name" value="Putative cytoplasmic protein"/>
    <property type="match status" value="1"/>
</dbReference>
<dbReference type="PROSITE" id="PS50943">
    <property type="entry name" value="HTH_CROC1"/>
    <property type="match status" value="1"/>
</dbReference>
<dbReference type="RefSeq" id="WP_346160804.1">
    <property type="nucleotide sequence ID" value="NZ_BAAABZ010000071.1"/>
</dbReference>
<evidence type="ECO:0000313" key="2">
    <source>
        <dbReference type="EMBL" id="GAA0554203.1"/>
    </source>
</evidence>
<dbReference type="EMBL" id="BAAABZ010000071">
    <property type="protein sequence ID" value="GAA0554203.1"/>
    <property type="molecule type" value="Genomic_DNA"/>
</dbReference>
<sequence>MTSTGTTVRIIECTYTDELHRHYDGQTEAQDAYIELDLREGTLLASYNAEIGNAIPFTVHHGFERRYGIPTLTGDAADRAMEEIRPLAERILADWEEHWDGNNMVARLGEDAQAAEEEIEEKLGDFDESDMVTEWDIDGATNGCEVDVYGITADTTDERLDEIEATIIKDLVDVSASDVVVCHGLDTYLRDVRDELAEEDPLNPAELRAAREYLGLTGDHLAKLLGVNPRTLRSWEQGRDSIPGRIRPEIAELKAAADKAVAEMVESCQGEEEPVLITYRDDEEYQAANRGGRWTASWHRRICARAAEQTRARIDYAETDED</sequence>
<dbReference type="InterPro" id="IPR001387">
    <property type="entry name" value="Cro/C1-type_HTH"/>
</dbReference>
<comment type="caution">
    <text evidence="2">The sequence shown here is derived from an EMBL/GenBank/DDBJ whole genome shotgun (WGS) entry which is preliminary data.</text>
</comment>
<accession>A0ABN1DWU1</accession>
<dbReference type="SMART" id="SM00530">
    <property type="entry name" value="HTH_XRE"/>
    <property type="match status" value="1"/>
</dbReference>